<dbReference type="EMBL" id="DS268111">
    <property type="protein sequence ID" value="KMM69629.1"/>
    <property type="molecule type" value="Genomic_DNA"/>
</dbReference>
<accession>A0A0J6FLA2</accession>
<evidence type="ECO:0000313" key="2">
    <source>
        <dbReference type="EMBL" id="KMM69629.1"/>
    </source>
</evidence>
<feature type="region of interest" description="Disordered" evidence="1">
    <location>
        <begin position="103"/>
        <end position="128"/>
    </location>
</feature>
<reference evidence="3" key="2">
    <citation type="journal article" date="2009" name="Genome Res.">
        <title>Comparative genomic analyses of the human fungal pathogens Coccidioides and their relatives.</title>
        <authorList>
            <person name="Sharpton T.J."/>
            <person name="Stajich J.E."/>
            <person name="Rounsley S.D."/>
            <person name="Gardner M.J."/>
            <person name="Wortman J.R."/>
            <person name="Jordar V.S."/>
            <person name="Maiti R."/>
            <person name="Kodira C.D."/>
            <person name="Neafsey D.E."/>
            <person name="Zeng Q."/>
            <person name="Hung C.-Y."/>
            <person name="McMahan C."/>
            <person name="Muszewska A."/>
            <person name="Grynberg M."/>
            <person name="Mandel M.A."/>
            <person name="Kellner E.M."/>
            <person name="Barker B.M."/>
            <person name="Galgiani J.N."/>
            <person name="Orbach M.J."/>
            <person name="Kirkland T.N."/>
            <person name="Cole G.T."/>
            <person name="Henn M.R."/>
            <person name="Birren B.W."/>
            <person name="Taylor J.W."/>
        </authorList>
    </citation>
    <scope>NUCLEOTIDE SEQUENCE [LARGE SCALE GENOMIC DNA]</scope>
    <source>
        <strain evidence="3">RMSCC 3488</strain>
    </source>
</reference>
<dbReference type="AlphaFoldDB" id="A0A0J6FLA2"/>
<name>A0A0J6FLA2_COCPO</name>
<evidence type="ECO:0000313" key="3">
    <source>
        <dbReference type="Proteomes" id="UP000054567"/>
    </source>
</evidence>
<sequence>MKWHRAPRGDENRKGIPYCETSPVRRSGTKHHIRSRQKRDLLLHTGELRASADLPVAGPPMRQSPPSRAGCRRTATSDGTVETVGRVPARGTRKMAIVVVGDWAGDTENEPPWRPGSEHDGRSSLSRAEKKRKTLMVDGGGGVHISKFWPSLCGESSSLTDSLLVL</sequence>
<dbReference type="VEuPathDB" id="FungiDB:CPAG_05943"/>
<feature type="compositionally biased region" description="Basic residues" evidence="1">
    <location>
        <begin position="27"/>
        <end position="37"/>
    </location>
</feature>
<reference evidence="2 3" key="1">
    <citation type="submission" date="2007-06" db="EMBL/GenBank/DDBJ databases">
        <title>The Genome Sequence of Coccidioides posadasii RMSCC_3488.</title>
        <authorList>
            <consortium name="Coccidioides Genome Resources Consortium"/>
            <consortium name="The Broad Institute Genome Sequencing Platform"/>
            <person name="Henn M.R."/>
            <person name="Sykes S."/>
            <person name="Young S."/>
            <person name="Jaffe D."/>
            <person name="Berlin A."/>
            <person name="Alvarez P."/>
            <person name="Butler J."/>
            <person name="Gnerre S."/>
            <person name="Grabherr M."/>
            <person name="Mauceli E."/>
            <person name="Brockman W."/>
            <person name="Kodira C."/>
            <person name="Alvarado L."/>
            <person name="Zeng Q."/>
            <person name="Crawford M."/>
            <person name="Antoine C."/>
            <person name="Devon K."/>
            <person name="Galgiani J."/>
            <person name="Orsborn K."/>
            <person name="Lewis M.L."/>
            <person name="Nusbaum C."/>
            <person name="Galagan J."/>
            <person name="Birren B."/>
        </authorList>
    </citation>
    <scope>NUCLEOTIDE SEQUENCE [LARGE SCALE GENOMIC DNA]</scope>
    <source>
        <strain evidence="2 3">RMSCC 3488</strain>
    </source>
</reference>
<protein>
    <submittedName>
        <fullName evidence="2">Uncharacterized protein</fullName>
    </submittedName>
</protein>
<feature type="region of interest" description="Disordered" evidence="1">
    <location>
        <begin position="1"/>
        <end position="80"/>
    </location>
</feature>
<proteinExistence type="predicted"/>
<reference evidence="3" key="3">
    <citation type="journal article" date="2010" name="Genome Res.">
        <title>Population genomic sequencing of Coccidioides fungi reveals recent hybridization and transposon control.</title>
        <authorList>
            <person name="Neafsey D.E."/>
            <person name="Barker B.M."/>
            <person name="Sharpton T.J."/>
            <person name="Stajich J.E."/>
            <person name="Park D.J."/>
            <person name="Whiston E."/>
            <person name="Hung C.-Y."/>
            <person name="McMahan C."/>
            <person name="White J."/>
            <person name="Sykes S."/>
            <person name="Heiman D."/>
            <person name="Young S."/>
            <person name="Zeng Q."/>
            <person name="Abouelleil A."/>
            <person name="Aftuck L."/>
            <person name="Bessette D."/>
            <person name="Brown A."/>
            <person name="FitzGerald M."/>
            <person name="Lui A."/>
            <person name="Macdonald J.P."/>
            <person name="Priest M."/>
            <person name="Orbach M.J."/>
            <person name="Galgiani J.N."/>
            <person name="Kirkland T.N."/>
            <person name="Cole G.T."/>
            <person name="Birren B.W."/>
            <person name="Henn M.R."/>
            <person name="Taylor J.W."/>
            <person name="Rounsley S.D."/>
        </authorList>
    </citation>
    <scope>NUCLEOTIDE SEQUENCE [LARGE SCALE GENOMIC DNA]</scope>
    <source>
        <strain evidence="3">RMSCC 3488</strain>
    </source>
</reference>
<gene>
    <name evidence="2" type="ORF">CPAG_05943</name>
</gene>
<evidence type="ECO:0000256" key="1">
    <source>
        <dbReference type="SAM" id="MobiDB-lite"/>
    </source>
</evidence>
<dbReference type="Proteomes" id="UP000054567">
    <property type="component" value="Unassembled WGS sequence"/>
</dbReference>
<organism evidence="2 3">
    <name type="scientific">Coccidioides posadasii RMSCC 3488</name>
    <dbReference type="NCBI Taxonomy" id="454284"/>
    <lineage>
        <taxon>Eukaryota</taxon>
        <taxon>Fungi</taxon>
        <taxon>Dikarya</taxon>
        <taxon>Ascomycota</taxon>
        <taxon>Pezizomycotina</taxon>
        <taxon>Eurotiomycetes</taxon>
        <taxon>Eurotiomycetidae</taxon>
        <taxon>Onygenales</taxon>
        <taxon>Onygenaceae</taxon>
        <taxon>Coccidioides</taxon>
    </lineage>
</organism>